<evidence type="ECO:0000313" key="2">
    <source>
        <dbReference type="Proteomes" id="UP000254764"/>
    </source>
</evidence>
<accession>A0A376AJL1</accession>
<dbReference type="EMBL" id="UEYP01000006">
    <property type="protein sequence ID" value="SSC68008.1"/>
    <property type="molecule type" value="Genomic_DNA"/>
</dbReference>
<gene>
    <name evidence="1" type="ORF">RHIZ70_3716</name>
</gene>
<dbReference type="Proteomes" id="UP000254764">
    <property type="component" value="Unassembled WGS sequence"/>
</dbReference>
<keyword evidence="2" id="KW-1185">Reference proteome</keyword>
<name>A0A376AJL1_9HYPH</name>
<dbReference type="AlphaFoldDB" id="A0A376AJL1"/>
<dbReference type="STRING" id="1336235.GCA_000518785_01444"/>
<organism evidence="1 2">
    <name type="scientific">Ciceribacter selenitireducens ATCC BAA-1503</name>
    <dbReference type="NCBI Taxonomy" id="1336235"/>
    <lineage>
        <taxon>Bacteria</taxon>
        <taxon>Pseudomonadati</taxon>
        <taxon>Pseudomonadota</taxon>
        <taxon>Alphaproteobacteria</taxon>
        <taxon>Hyphomicrobiales</taxon>
        <taxon>Rhizobiaceae</taxon>
        <taxon>Ciceribacter</taxon>
    </lineage>
</organism>
<dbReference type="OrthoDB" id="7917347at2"/>
<proteinExistence type="predicted"/>
<evidence type="ECO:0000313" key="1">
    <source>
        <dbReference type="EMBL" id="SSC68008.1"/>
    </source>
</evidence>
<sequence length="95" mass="9678">MASIMIIAGLAVGLAASPVAERVGTGAMTPPLVLVQSSGDNGGGVDCRSAAYRVVEEVGGQLLSVRQSGNECVITVLIPGNGNERPRKVTMRVSN</sequence>
<protein>
    <submittedName>
        <fullName evidence="1">Uncharacterized protein</fullName>
    </submittedName>
</protein>
<reference evidence="2" key="1">
    <citation type="submission" date="2018-07" db="EMBL/GenBank/DDBJ databases">
        <authorList>
            <person name="Peiro R."/>
            <person name="Begona"/>
            <person name="Cbmso G."/>
            <person name="Lopez M."/>
            <person name="Gonzalez S."/>
        </authorList>
    </citation>
    <scope>NUCLEOTIDE SEQUENCE [LARGE SCALE GENOMIC DNA]</scope>
</reference>
<dbReference type="RefSeq" id="WP_115670563.1">
    <property type="nucleotide sequence ID" value="NZ_UEYP01000006.1"/>
</dbReference>